<dbReference type="EMBL" id="MU853336">
    <property type="protein sequence ID" value="KAK4114694.1"/>
    <property type="molecule type" value="Genomic_DNA"/>
</dbReference>
<organism evidence="2 3">
    <name type="scientific">Canariomyces notabilis</name>
    <dbReference type="NCBI Taxonomy" id="2074819"/>
    <lineage>
        <taxon>Eukaryota</taxon>
        <taxon>Fungi</taxon>
        <taxon>Dikarya</taxon>
        <taxon>Ascomycota</taxon>
        <taxon>Pezizomycotina</taxon>
        <taxon>Sordariomycetes</taxon>
        <taxon>Sordariomycetidae</taxon>
        <taxon>Sordariales</taxon>
        <taxon>Chaetomiaceae</taxon>
        <taxon>Canariomyces</taxon>
    </lineage>
</organism>
<feature type="domain" description="DUF1996" evidence="1">
    <location>
        <begin position="27"/>
        <end position="284"/>
    </location>
</feature>
<evidence type="ECO:0000259" key="1">
    <source>
        <dbReference type="Pfam" id="PF09362"/>
    </source>
</evidence>
<proteinExistence type="predicted"/>
<dbReference type="InterPro" id="IPR018535">
    <property type="entry name" value="DUF1996"/>
</dbReference>
<dbReference type="Proteomes" id="UP001302812">
    <property type="component" value="Unassembled WGS sequence"/>
</dbReference>
<dbReference type="Pfam" id="PF09362">
    <property type="entry name" value="DUF1996"/>
    <property type="match status" value="1"/>
</dbReference>
<reference evidence="2" key="1">
    <citation type="journal article" date="2023" name="Mol. Phylogenet. Evol.">
        <title>Genome-scale phylogeny and comparative genomics of the fungal order Sordariales.</title>
        <authorList>
            <person name="Hensen N."/>
            <person name="Bonometti L."/>
            <person name="Westerberg I."/>
            <person name="Brannstrom I.O."/>
            <person name="Guillou S."/>
            <person name="Cros-Aarteil S."/>
            <person name="Calhoun S."/>
            <person name="Haridas S."/>
            <person name="Kuo A."/>
            <person name="Mondo S."/>
            <person name="Pangilinan J."/>
            <person name="Riley R."/>
            <person name="LaButti K."/>
            <person name="Andreopoulos B."/>
            <person name="Lipzen A."/>
            <person name="Chen C."/>
            <person name="Yan M."/>
            <person name="Daum C."/>
            <person name="Ng V."/>
            <person name="Clum A."/>
            <person name="Steindorff A."/>
            <person name="Ohm R.A."/>
            <person name="Martin F."/>
            <person name="Silar P."/>
            <person name="Natvig D.O."/>
            <person name="Lalanne C."/>
            <person name="Gautier V."/>
            <person name="Ament-Velasquez S.L."/>
            <person name="Kruys A."/>
            <person name="Hutchinson M.I."/>
            <person name="Powell A.J."/>
            <person name="Barry K."/>
            <person name="Miller A.N."/>
            <person name="Grigoriev I.V."/>
            <person name="Debuchy R."/>
            <person name="Gladieux P."/>
            <person name="Hiltunen Thoren M."/>
            <person name="Johannesson H."/>
        </authorList>
    </citation>
    <scope>NUCLEOTIDE SEQUENCE</scope>
    <source>
        <strain evidence="2">CBS 508.74</strain>
    </source>
</reference>
<dbReference type="RefSeq" id="XP_064672264.1">
    <property type="nucleotide sequence ID" value="XM_064811241.1"/>
</dbReference>
<evidence type="ECO:0000313" key="3">
    <source>
        <dbReference type="Proteomes" id="UP001302812"/>
    </source>
</evidence>
<dbReference type="GeneID" id="89935366"/>
<keyword evidence="3" id="KW-1185">Reference proteome</keyword>
<reference evidence="2" key="2">
    <citation type="submission" date="2023-05" db="EMBL/GenBank/DDBJ databases">
        <authorList>
            <consortium name="Lawrence Berkeley National Laboratory"/>
            <person name="Steindorff A."/>
            <person name="Hensen N."/>
            <person name="Bonometti L."/>
            <person name="Westerberg I."/>
            <person name="Brannstrom I.O."/>
            <person name="Guillou S."/>
            <person name="Cros-Aarteil S."/>
            <person name="Calhoun S."/>
            <person name="Haridas S."/>
            <person name="Kuo A."/>
            <person name="Mondo S."/>
            <person name="Pangilinan J."/>
            <person name="Riley R."/>
            <person name="Labutti K."/>
            <person name="Andreopoulos B."/>
            <person name="Lipzen A."/>
            <person name="Chen C."/>
            <person name="Yanf M."/>
            <person name="Daum C."/>
            <person name="Ng V."/>
            <person name="Clum A."/>
            <person name="Ohm R."/>
            <person name="Martin F."/>
            <person name="Silar P."/>
            <person name="Natvig D."/>
            <person name="Lalanne C."/>
            <person name="Gautier V."/>
            <person name="Ament-Velasquez S.L."/>
            <person name="Kruys A."/>
            <person name="Hutchinson M.I."/>
            <person name="Powell A.J."/>
            <person name="Barry K."/>
            <person name="Miller A.N."/>
            <person name="Grigoriev I.V."/>
            <person name="Debuchy R."/>
            <person name="Gladieux P."/>
            <person name="Thoren M.H."/>
            <person name="Johannesson H."/>
        </authorList>
    </citation>
    <scope>NUCLEOTIDE SEQUENCE</scope>
    <source>
        <strain evidence="2">CBS 508.74</strain>
    </source>
</reference>
<name>A0AAN6THU9_9PEZI</name>
<accession>A0AAN6THU9</accession>
<comment type="caution">
    <text evidence="2">The sequence shown here is derived from an EMBL/GenBank/DDBJ whole genome shotgun (WGS) entry which is preliminary data.</text>
</comment>
<dbReference type="PANTHER" id="PTHR43662:SF13">
    <property type="entry name" value="DUF1996 DOMAIN-CONTAINING PROTEIN"/>
    <property type="match status" value="1"/>
</dbReference>
<sequence>MAQTTDPPFRQAALKMPCSQLVLDRIDPLVEPGKTGSSHLHQIVGGNGFNATMDPANHPADMSSCTTCLITEDFSNYWTGVMYFQARNGSYMRVKQLGVLYHEEANGGVTIYYSPQDRHPEIRYRAFMPGFRMQVGDPDSRAPYQTLPPGETPSLFDGPTYTCMEDEYTRFYNLTYDFPKGPCPGGIMTTTPFPPCWDGKNLDSPDHKSHVAFPPGGARAYINGAPCPASHPVYIPMITLEIRWDTRPFNDPELWPTDPGRQPFVWSFGDRVGHGHHADYVFGWRGDSLQKAFDRGNCRDQICYLPVQNYSAMNGCTKPPAVGEGIDGWLDNMPGGVVARDGED</sequence>
<protein>
    <recommendedName>
        <fullName evidence="1">DUF1996 domain-containing protein</fullName>
    </recommendedName>
</protein>
<evidence type="ECO:0000313" key="2">
    <source>
        <dbReference type="EMBL" id="KAK4114694.1"/>
    </source>
</evidence>
<dbReference type="PANTHER" id="PTHR43662">
    <property type="match status" value="1"/>
</dbReference>
<gene>
    <name evidence="2" type="ORF">N656DRAFT_705120</name>
</gene>
<dbReference type="AlphaFoldDB" id="A0AAN6THU9"/>